<accession>A0A7X1XC67</accession>
<dbReference type="SUPFAM" id="SSF58113">
    <property type="entry name" value="Apolipoprotein A-I"/>
    <property type="match status" value="1"/>
</dbReference>
<dbReference type="AlphaFoldDB" id="A0A7X1XC67"/>
<sequence>MDRTTLDPEIQQAREELGRLLDDLINQPLVEEARRLASDNLDQLKSDIQAQGGGLRRQIDTGFTATNDDLGDAVDKVRSAVSKIGNDVLQAAQSTQLRLEGMEQLLNSLDAGLASSEERLTRLMQAQLHHNATSFKAMTVLLNTQQAEYSQAIASVSQELAGVKEMLCAEREDFQRTLQEQRSRFKTLLGLLLLTGVGTSSVLLKLFLG</sequence>
<gene>
    <name evidence="1" type="ORF">GHO39_06920</name>
</gene>
<evidence type="ECO:0000313" key="1">
    <source>
        <dbReference type="EMBL" id="MQT88871.1"/>
    </source>
</evidence>
<protein>
    <submittedName>
        <fullName evidence="1">Uncharacterized protein</fullName>
    </submittedName>
</protein>
<dbReference type="EMBL" id="WIWI01000015">
    <property type="protein sequence ID" value="MQT88871.1"/>
    <property type="molecule type" value="Genomic_DNA"/>
</dbReference>
<dbReference type="Proteomes" id="UP000489190">
    <property type="component" value="Unassembled WGS sequence"/>
</dbReference>
<proteinExistence type="predicted"/>
<comment type="caution">
    <text evidence="1">The sequence shown here is derived from an EMBL/GenBank/DDBJ whole genome shotgun (WGS) entry which is preliminary data.</text>
</comment>
<organism evidence="1 2">
    <name type="scientific">Pseudomonas helleri</name>
    <dbReference type="NCBI Taxonomy" id="1608996"/>
    <lineage>
        <taxon>Bacteria</taxon>
        <taxon>Pseudomonadati</taxon>
        <taxon>Pseudomonadota</taxon>
        <taxon>Gammaproteobacteria</taxon>
        <taxon>Pseudomonadales</taxon>
        <taxon>Pseudomonadaceae</taxon>
        <taxon>Pseudomonas</taxon>
    </lineage>
</organism>
<reference evidence="1 2" key="1">
    <citation type="submission" date="2019-10" db="EMBL/GenBank/DDBJ databases">
        <title>Evaluation of single-gene subtyping targets for Pseudomonas.</title>
        <authorList>
            <person name="Reichler S.J."/>
            <person name="Orsi R.H."/>
            <person name="Wiedmann M."/>
            <person name="Martin N.H."/>
            <person name="Murphy S.I."/>
        </authorList>
    </citation>
    <scope>NUCLEOTIDE SEQUENCE [LARGE SCALE GENOMIC DNA]</scope>
    <source>
        <strain evidence="1 2">FSL R10-3254</strain>
    </source>
</reference>
<dbReference type="RefSeq" id="WP_017528817.1">
    <property type="nucleotide sequence ID" value="NZ_WIWI01000015.1"/>
</dbReference>
<name>A0A7X1XC67_9PSED</name>
<evidence type="ECO:0000313" key="2">
    <source>
        <dbReference type="Proteomes" id="UP000489190"/>
    </source>
</evidence>